<protein>
    <submittedName>
        <fullName evidence="3">DUF2281 domain-containing protein</fullName>
    </submittedName>
</protein>
<gene>
    <name evidence="3" type="ORF">ACFSUS_05630</name>
</gene>
<comment type="caution">
    <text evidence="3">The sequence shown here is derived from an EMBL/GenBank/DDBJ whole genome shotgun (WGS) entry which is preliminary data.</text>
</comment>
<organism evidence="3 4">
    <name type="scientific">Spirosoma soli</name>
    <dbReference type="NCBI Taxonomy" id="1770529"/>
    <lineage>
        <taxon>Bacteria</taxon>
        <taxon>Pseudomonadati</taxon>
        <taxon>Bacteroidota</taxon>
        <taxon>Cytophagia</taxon>
        <taxon>Cytophagales</taxon>
        <taxon>Cytophagaceae</taxon>
        <taxon>Spirosoma</taxon>
    </lineage>
</organism>
<accession>A0ABW5M0P4</accession>
<dbReference type="Pfam" id="PF10047">
    <property type="entry name" value="DUF2281"/>
    <property type="match status" value="1"/>
</dbReference>
<feature type="domain" description="DUF2281" evidence="2">
    <location>
        <begin position="2"/>
        <end position="30"/>
    </location>
</feature>
<keyword evidence="4" id="KW-1185">Reference proteome</keyword>
<evidence type="ECO:0000256" key="1">
    <source>
        <dbReference type="SAM" id="MobiDB-lite"/>
    </source>
</evidence>
<dbReference type="RefSeq" id="WP_381520270.1">
    <property type="nucleotide sequence ID" value="NZ_JBHULN010000002.1"/>
</dbReference>
<dbReference type="Proteomes" id="UP001597469">
    <property type="component" value="Unassembled WGS sequence"/>
</dbReference>
<sequence length="31" mass="3527">MPKRRQAGSLKGKIHVPDDFNEPLGDLKDYT</sequence>
<evidence type="ECO:0000313" key="3">
    <source>
        <dbReference type="EMBL" id="MFD2570106.1"/>
    </source>
</evidence>
<dbReference type="EMBL" id="JBHULN010000002">
    <property type="protein sequence ID" value="MFD2570106.1"/>
    <property type="molecule type" value="Genomic_DNA"/>
</dbReference>
<name>A0ABW5M0P4_9BACT</name>
<feature type="region of interest" description="Disordered" evidence="1">
    <location>
        <begin position="1"/>
        <end position="31"/>
    </location>
</feature>
<evidence type="ECO:0000259" key="2">
    <source>
        <dbReference type="Pfam" id="PF10047"/>
    </source>
</evidence>
<dbReference type="InterPro" id="IPR018739">
    <property type="entry name" value="DUF2281"/>
</dbReference>
<reference evidence="4" key="1">
    <citation type="journal article" date="2019" name="Int. J. Syst. Evol. Microbiol.">
        <title>The Global Catalogue of Microorganisms (GCM) 10K type strain sequencing project: providing services to taxonomists for standard genome sequencing and annotation.</title>
        <authorList>
            <consortium name="The Broad Institute Genomics Platform"/>
            <consortium name="The Broad Institute Genome Sequencing Center for Infectious Disease"/>
            <person name="Wu L."/>
            <person name="Ma J."/>
        </authorList>
    </citation>
    <scope>NUCLEOTIDE SEQUENCE [LARGE SCALE GENOMIC DNA]</scope>
    <source>
        <strain evidence="4">KCTC 42805</strain>
    </source>
</reference>
<evidence type="ECO:0000313" key="4">
    <source>
        <dbReference type="Proteomes" id="UP001597469"/>
    </source>
</evidence>
<proteinExistence type="predicted"/>